<evidence type="ECO:0000313" key="1">
    <source>
        <dbReference type="EMBL" id="KAF0919345.1"/>
    </source>
</evidence>
<dbReference type="EMBL" id="SPHZ02000005">
    <property type="protein sequence ID" value="KAF0919345.1"/>
    <property type="molecule type" value="Genomic_DNA"/>
</dbReference>
<name>A0A6G1E2M4_9ORYZ</name>
<dbReference type="OrthoDB" id="586540at2759"/>
<gene>
    <name evidence="1" type="ORF">E2562_029205</name>
</gene>
<reference evidence="1 2" key="1">
    <citation type="submission" date="2019-11" db="EMBL/GenBank/DDBJ databases">
        <title>Whole genome sequence of Oryza granulata.</title>
        <authorList>
            <person name="Li W."/>
        </authorList>
    </citation>
    <scope>NUCLEOTIDE SEQUENCE [LARGE SCALE GENOMIC DNA]</scope>
    <source>
        <strain evidence="2">cv. Menghai</strain>
        <tissue evidence="1">Leaf</tissue>
    </source>
</reference>
<proteinExistence type="predicted"/>
<sequence>MKLTLNRKCINCNYVVQTTVLSKRWKHLWLFAPCLDINQLEFLGPGNNFIDRALVCQLQLFTEATCADYTT</sequence>
<accession>A0A6G1E2M4</accession>
<dbReference type="Proteomes" id="UP000479710">
    <property type="component" value="Unassembled WGS sequence"/>
</dbReference>
<protein>
    <submittedName>
        <fullName evidence="1">Uncharacterized protein</fullName>
    </submittedName>
</protein>
<organism evidence="1 2">
    <name type="scientific">Oryza meyeriana var. granulata</name>
    <dbReference type="NCBI Taxonomy" id="110450"/>
    <lineage>
        <taxon>Eukaryota</taxon>
        <taxon>Viridiplantae</taxon>
        <taxon>Streptophyta</taxon>
        <taxon>Embryophyta</taxon>
        <taxon>Tracheophyta</taxon>
        <taxon>Spermatophyta</taxon>
        <taxon>Magnoliopsida</taxon>
        <taxon>Liliopsida</taxon>
        <taxon>Poales</taxon>
        <taxon>Poaceae</taxon>
        <taxon>BOP clade</taxon>
        <taxon>Oryzoideae</taxon>
        <taxon>Oryzeae</taxon>
        <taxon>Oryzinae</taxon>
        <taxon>Oryza</taxon>
        <taxon>Oryza meyeriana</taxon>
    </lineage>
</organism>
<evidence type="ECO:0000313" key="2">
    <source>
        <dbReference type="Proteomes" id="UP000479710"/>
    </source>
</evidence>
<keyword evidence="2" id="KW-1185">Reference proteome</keyword>
<dbReference type="AlphaFoldDB" id="A0A6G1E2M4"/>
<comment type="caution">
    <text evidence="1">The sequence shown here is derived from an EMBL/GenBank/DDBJ whole genome shotgun (WGS) entry which is preliminary data.</text>
</comment>